<dbReference type="eggNOG" id="ENOG502RTA9">
    <property type="taxonomic scope" value="Eukaryota"/>
</dbReference>
<proteinExistence type="predicted"/>
<keyword evidence="2" id="KW-1185">Reference proteome</keyword>
<dbReference type="WBParaSite" id="Csp11.Scaffold616.g6023.t1">
    <property type="protein sequence ID" value="Csp11.Scaffold616.g6023.t1"/>
    <property type="gene ID" value="Csp11.Scaffold616.g6023"/>
</dbReference>
<sequence length="262" mass="28598">MRLRTLSIFLLALAITQCLAQDENSDDVFDKPLNKDATTIAVPEDFPKEELMNEGSDSFETSTEMIEINGNDTSLEVNPIEKTSVFSPITPLEGGVFNFSKATIEDDSMEDLDDSDEPKTTENVTEPVLEVITFSSVDDRRVLKEKERVVTTTTPTVAVSDPSETEGEETPFDQSALEGLFEQDGSVIDSSIDQRTPAFPILKMSEEDSKILSNLPSTTVSTTTEAKTTKMETTVAETTVAETTVAETTVAETTVAQTTVEE</sequence>
<name>A0A1I7THN4_9PELO</name>
<evidence type="ECO:0000313" key="2">
    <source>
        <dbReference type="Proteomes" id="UP000095282"/>
    </source>
</evidence>
<feature type="chain" id="PRO_5009307532" evidence="1">
    <location>
        <begin position="21"/>
        <end position="262"/>
    </location>
</feature>
<dbReference type="Proteomes" id="UP000095282">
    <property type="component" value="Unplaced"/>
</dbReference>
<dbReference type="AlphaFoldDB" id="A0A1I7THN4"/>
<keyword evidence="1" id="KW-0732">Signal</keyword>
<reference evidence="3" key="1">
    <citation type="submission" date="2016-11" db="UniProtKB">
        <authorList>
            <consortium name="WormBaseParasite"/>
        </authorList>
    </citation>
    <scope>IDENTIFICATION</scope>
</reference>
<accession>A0A1I7THN4</accession>
<evidence type="ECO:0000256" key="1">
    <source>
        <dbReference type="SAM" id="SignalP"/>
    </source>
</evidence>
<dbReference type="STRING" id="1561998.A0A1I7THN4"/>
<organism evidence="2 3">
    <name type="scientific">Caenorhabditis tropicalis</name>
    <dbReference type="NCBI Taxonomy" id="1561998"/>
    <lineage>
        <taxon>Eukaryota</taxon>
        <taxon>Metazoa</taxon>
        <taxon>Ecdysozoa</taxon>
        <taxon>Nematoda</taxon>
        <taxon>Chromadorea</taxon>
        <taxon>Rhabditida</taxon>
        <taxon>Rhabditina</taxon>
        <taxon>Rhabditomorpha</taxon>
        <taxon>Rhabditoidea</taxon>
        <taxon>Rhabditidae</taxon>
        <taxon>Peloderinae</taxon>
        <taxon>Caenorhabditis</taxon>
    </lineage>
</organism>
<evidence type="ECO:0000313" key="3">
    <source>
        <dbReference type="WBParaSite" id="Csp11.Scaffold616.g6023.t1"/>
    </source>
</evidence>
<protein>
    <submittedName>
        <fullName evidence="3">DUF148 domain-containing protein</fullName>
    </submittedName>
</protein>
<feature type="signal peptide" evidence="1">
    <location>
        <begin position="1"/>
        <end position="20"/>
    </location>
</feature>